<dbReference type="PANTHER" id="PTHR38004:SF1">
    <property type="entry name" value="PROLINE-RICH PROTEIN 33"/>
    <property type="match status" value="1"/>
</dbReference>
<evidence type="ECO:0000313" key="3">
    <source>
        <dbReference type="Proteomes" id="UP001239994"/>
    </source>
</evidence>
<dbReference type="PANTHER" id="PTHR38004">
    <property type="entry name" value="PROLINE-RICH PROTEIN 33"/>
    <property type="match status" value="1"/>
</dbReference>
<feature type="region of interest" description="Disordered" evidence="1">
    <location>
        <begin position="29"/>
        <end position="52"/>
    </location>
</feature>
<protein>
    <submittedName>
        <fullName evidence="2">Uncharacterized protein</fullName>
    </submittedName>
</protein>
<feature type="region of interest" description="Disordered" evidence="1">
    <location>
        <begin position="243"/>
        <end position="262"/>
    </location>
</feature>
<proteinExistence type="predicted"/>
<evidence type="ECO:0000313" key="2">
    <source>
        <dbReference type="EMBL" id="KAK1802102.1"/>
    </source>
</evidence>
<reference evidence="2" key="1">
    <citation type="submission" date="2023-03" db="EMBL/GenBank/DDBJ databases">
        <title>Electrophorus voltai genome.</title>
        <authorList>
            <person name="Bian C."/>
        </authorList>
    </citation>
    <scope>NUCLEOTIDE SEQUENCE</scope>
    <source>
        <strain evidence="2">CB-2022</strain>
        <tissue evidence="2">Muscle</tissue>
    </source>
</reference>
<sequence length="262" mass="29864">MPTNLNESSTITYAEVSDPVTVHCKTLMPNFRTDSPTNTQATTPQTEESSVNRTSLHNAQDMAIQHINFEHPEVVEKGGMKKAEVSPKQKPKGLKAKLSGWSRLKKHMVVEPEKPNFPEPEQEKENDKTIGSEEEMMSHDVMEKKAAPRALKMWDAVLFQMFSTKENIMKHIHGNKIEVDKRKTSKDSSPEVPSFVHRLPILLYSPRFDARKLKEAAEKPLTKIATVFERSLLHRKNEWEEPKDFNRTAKGFGTAKTKTSDL</sequence>
<organism evidence="2 3">
    <name type="scientific">Electrophorus voltai</name>
    <dbReference type="NCBI Taxonomy" id="2609070"/>
    <lineage>
        <taxon>Eukaryota</taxon>
        <taxon>Metazoa</taxon>
        <taxon>Chordata</taxon>
        <taxon>Craniata</taxon>
        <taxon>Vertebrata</taxon>
        <taxon>Euteleostomi</taxon>
        <taxon>Actinopterygii</taxon>
        <taxon>Neopterygii</taxon>
        <taxon>Teleostei</taxon>
        <taxon>Ostariophysi</taxon>
        <taxon>Gymnotiformes</taxon>
        <taxon>Gymnotoidei</taxon>
        <taxon>Gymnotidae</taxon>
        <taxon>Electrophorus</taxon>
    </lineage>
</organism>
<dbReference type="Pfam" id="PF15485">
    <property type="entry name" value="DUF4643"/>
    <property type="match status" value="1"/>
</dbReference>
<dbReference type="InterPro" id="IPR028004">
    <property type="entry name" value="DUF4643"/>
</dbReference>
<dbReference type="Proteomes" id="UP001239994">
    <property type="component" value="Unassembled WGS sequence"/>
</dbReference>
<gene>
    <name evidence="2" type="ORF">P4O66_004446</name>
</gene>
<comment type="caution">
    <text evidence="2">The sequence shown here is derived from an EMBL/GenBank/DDBJ whole genome shotgun (WGS) entry which is preliminary data.</text>
</comment>
<feature type="compositionally biased region" description="Low complexity" evidence="1">
    <location>
        <begin position="248"/>
        <end position="262"/>
    </location>
</feature>
<dbReference type="AlphaFoldDB" id="A0AAD8ZN04"/>
<dbReference type="EMBL" id="JAROKS010000007">
    <property type="protein sequence ID" value="KAK1802102.1"/>
    <property type="molecule type" value="Genomic_DNA"/>
</dbReference>
<accession>A0AAD8ZN04</accession>
<feature type="compositionally biased region" description="Polar residues" evidence="1">
    <location>
        <begin position="32"/>
        <end position="52"/>
    </location>
</feature>
<name>A0AAD8ZN04_9TELE</name>
<keyword evidence="3" id="KW-1185">Reference proteome</keyword>
<evidence type="ECO:0000256" key="1">
    <source>
        <dbReference type="SAM" id="MobiDB-lite"/>
    </source>
</evidence>